<keyword evidence="2" id="KW-1185">Reference proteome</keyword>
<dbReference type="RefSeq" id="WP_100919913.1">
    <property type="nucleotide sequence ID" value="NZ_CP020370.1"/>
</dbReference>
<protein>
    <submittedName>
        <fullName evidence="1">Uncharacterized protein</fullName>
    </submittedName>
</protein>
<reference evidence="1 2" key="1">
    <citation type="submission" date="2017-03" db="EMBL/GenBank/DDBJ databases">
        <title>Complete genome sequence of Candidatus 'Thiodictyon syntrophicum' sp. nov. strain Cad16T, a photolithoautotroph purple sulfur bacterium isolated from an alpine meromictic lake.</title>
        <authorList>
            <person name="Luedin S.M."/>
            <person name="Pothier J.F."/>
            <person name="Danza F."/>
            <person name="Storelli N."/>
            <person name="Wittwer M."/>
            <person name="Tonolla M."/>
        </authorList>
    </citation>
    <scope>NUCLEOTIDE SEQUENCE [LARGE SCALE GENOMIC DNA]</scope>
    <source>
        <strain evidence="1 2">Cad16T</strain>
    </source>
</reference>
<proteinExistence type="predicted"/>
<dbReference type="Proteomes" id="UP000232638">
    <property type="component" value="Chromosome"/>
</dbReference>
<gene>
    <name evidence="1" type="ORF">THSYN_15255</name>
</gene>
<dbReference type="KEGG" id="tsy:THSYN_15255"/>
<name>A0A2K8U9B4_9GAMM</name>
<dbReference type="EMBL" id="CP020370">
    <property type="protein sequence ID" value="AUB82170.1"/>
    <property type="molecule type" value="Genomic_DNA"/>
</dbReference>
<organism evidence="1 2">
    <name type="scientific">Candidatus Thiodictyon syntrophicum</name>
    <dbReference type="NCBI Taxonomy" id="1166950"/>
    <lineage>
        <taxon>Bacteria</taxon>
        <taxon>Pseudomonadati</taxon>
        <taxon>Pseudomonadota</taxon>
        <taxon>Gammaproteobacteria</taxon>
        <taxon>Chromatiales</taxon>
        <taxon>Chromatiaceae</taxon>
        <taxon>Thiodictyon</taxon>
    </lineage>
</organism>
<dbReference type="AlphaFoldDB" id="A0A2K8U9B4"/>
<accession>A0A2K8U9B4</accession>
<evidence type="ECO:0000313" key="1">
    <source>
        <dbReference type="EMBL" id="AUB82170.1"/>
    </source>
</evidence>
<evidence type="ECO:0000313" key="2">
    <source>
        <dbReference type="Proteomes" id="UP000232638"/>
    </source>
</evidence>
<sequence>MGARAVGAMTNAFFHQRMTSIREQLEESLGPLAEVYAIQAVSPGRPAGYGLALEPEHIRILAEGCRQGPNGLP</sequence>